<dbReference type="OrthoDB" id="2673721at2759"/>
<evidence type="ECO:0000313" key="3">
    <source>
        <dbReference type="EMBL" id="KAG1786202.1"/>
    </source>
</evidence>
<feature type="region of interest" description="Disordered" evidence="1">
    <location>
        <begin position="20"/>
        <end position="64"/>
    </location>
</feature>
<gene>
    <name evidence="3" type="ORF">HD556DRAFT_1449937</name>
</gene>
<sequence length="1049" mass="120062">MGKSRVRVLAPRRPVQLVEWKVKDTTRGRKGKWCPVKRPQPSQSAQSSPTKSPAKQTLNLTNPQFTPDFNSHHADWSGHDPIGPLNVWLRKRKTKSPNDYLREWIPRKDDYLRLLLEREAPPTNKSCSLCGVNSVVYRCHDCLGDPIICAKCCRHEHRRLPFHKISKWNGSFFEETSLTKIELEIHLGHDGLPCPVLENAHEWEDMDEPVYEPSYDRSAIPELPFLHGKECTTVVDKSGVHSLIIRYCKCPNACTLDKQLFAIGMFPASFSRPKSAFMFSVLDGFLLDNLECGTSAMNYYSKLRRMTSSIFPHSVPDRYRELMRVGRQWRQLKLLKWNGFAHDRKQPESGELALFCPACPQPGINAPQPAERHSDDPEWIYARSLVMDGNFKAEHLHPTRPEDEVWLTDGLCFMVTRDKYKAHLAGANEHVQMSECNNHRAVNQANASRHKLEATGIGGCACARHGCFVPHSIVDFQKGERQMNMDYALCHALSHHTNGLTRALTFYDINCQYNKHFRRRVNESPYMSIPAGMEIVPGIGLWHVHGHQDKCYVRYASTFITGAARIDGEIMETLWAPLNIISPSARGMSTPHRQECLDYQINDSNFMKMIRMSGFLCRKYREAVKGVSESTAAFQKLHDAADPTIVEKWEEQDRQAQIRRLADPSAMDVFDVQLQKAPTRKQQELALLARVGRGGGNAQRGAATWIASGTTIEELQISLLMDIRRLGKHPTETQHLEIGRRRTKLQSRIDEFTIAAVNHLGEDFDLDDDIRDMEVEFIDDSEQEVDAVTDSEHDSHEDPRCMVFRPENVMIPLPSNIGIHRCTELGVGHLVGQEIALWEGQANDTLQAIRVLLADKAVLFRTTVHPAKSQAKVTRAWTQVHSVERVIRLQSMIYSKCRAQLSNLQAHALLEKYLRMEKSHLKASAAVADPNARGQRNSTLPWFWSLDVQGDSISNDWMNEFYRVHWLRAKALCDRWLEEQLLIEYEMCWTLQFFLHKAGMWLSRITRNGDPLPEGHKCYAIRQAHMYHQLAKHARTSFLKANPMFKVIV</sequence>
<comment type="caution">
    <text evidence="3">The sequence shown here is derived from an EMBL/GenBank/DDBJ whole genome shotgun (WGS) entry which is preliminary data.</text>
</comment>
<protein>
    <recommendedName>
        <fullName evidence="2">CxC2-like cysteine cluster KDZ transposase-associated domain-containing protein</fullName>
    </recommendedName>
</protein>
<dbReference type="InterPro" id="IPR040521">
    <property type="entry name" value="KDZ"/>
</dbReference>
<organism evidence="3 4">
    <name type="scientific">Suillus plorans</name>
    <dbReference type="NCBI Taxonomy" id="116603"/>
    <lineage>
        <taxon>Eukaryota</taxon>
        <taxon>Fungi</taxon>
        <taxon>Dikarya</taxon>
        <taxon>Basidiomycota</taxon>
        <taxon>Agaricomycotina</taxon>
        <taxon>Agaricomycetes</taxon>
        <taxon>Agaricomycetidae</taxon>
        <taxon>Boletales</taxon>
        <taxon>Suillineae</taxon>
        <taxon>Suillaceae</taxon>
        <taxon>Suillus</taxon>
    </lineage>
</organism>
<evidence type="ECO:0000256" key="1">
    <source>
        <dbReference type="SAM" id="MobiDB-lite"/>
    </source>
</evidence>
<accession>A0A9P7DBY2</accession>
<dbReference type="Pfam" id="PF18803">
    <property type="entry name" value="CxC2"/>
    <property type="match status" value="1"/>
</dbReference>
<dbReference type="PANTHER" id="PTHR33104">
    <property type="entry name" value="SI:DKEY-29D5.2"/>
    <property type="match status" value="1"/>
</dbReference>
<dbReference type="GeneID" id="64601440"/>
<dbReference type="PANTHER" id="PTHR33104:SF2">
    <property type="entry name" value="CXC3 LIKE CYSTEINE CLUSTER DOMAIN-CONTAINING PROTEIN"/>
    <property type="match status" value="1"/>
</dbReference>
<feature type="domain" description="CxC2-like cysteine cluster KDZ transposase-associated" evidence="2">
    <location>
        <begin position="230"/>
        <end position="308"/>
    </location>
</feature>
<proteinExistence type="predicted"/>
<dbReference type="Proteomes" id="UP000719766">
    <property type="component" value="Unassembled WGS sequence"/>
</dbReference>
<reference evidence="3" key="1">
    <citation type="journal article" date="2020" name="New Phytol.">
        <title>Comparative genomics reveals dynamic genome evolution in host specialist ectomycorrhizal fungi.</title>
        <authorList>
            <person name="Lofgren L.A."/>
            <person name="Nguyen N.H."/>
            <person name="Vilgalys R."/>
            <person name="Ruytinx J."/>
            <person name="Liao H.L."/>
            <person name="Branco S."/>
            <person name="Kuo A."/>
            <person name="LaButti K."/>
            <person name="Lipzen A."/>
            <person name="Andreopoulos W."/>
            <person name="Pangilinan J."/>
            <person name="Riley R."/>
            <person name="Hundley H."/>
            <person name="Na H."/>
            <person name="Barry K."/>
            <person name="Grigoriev I.V."/>
            <person name="Stajich J.E."/>
            <person name="Kennedy P.G."/>
        </authorList>
    </citation>
    <scope>NUCLEOTIDE SEQUENCE</scope>
    <source>
        <strain evidence="3">S12</strain>
    </source>
</reference>
<name>A0A9P7DBY2_9AGAM</name>
<feature type="compositionally biased region" description="Low complexity" evidence="1">
    <location>
        <begin position="39"/>
        <end position="55"/>
    </location>
</feature>
<dbReference type="RefSeq" id="XP_041153664.1">
    <property type="nucleotide sequence ID" value="XM_041307676.1"/>
</dbReference>
<evidence type="ECO:0000313" key="4">
    <source>
        <dbReference type="Proteomes" id="UP000719766"/>
    </source>
</evidence>
<keyword evidence="4" id="KW-1185">Reference proteome</keyword>
<dbReference type="CDD" id="cd19757">
    <property type="entry name" value="Bbox1"/>
    <property type="match status" value="1"/>
</dbReference>
<dbReference type="EMBL" id="JABBWE010000096">
    <property type="protein sequence ID" value="KAG1786202.1"/>
    <property type="molecule type" value="Genomic_DNA"/>
</dbReference>
<evidence type="ECO:0000259" key="2">
    <source>
        <dbReference type="Pfam" id="PF18803"/>
    </source>
</evidence>
<dbReference type="InterPro" id="IPR041457">
    <property type="entry name" value="CxC2_KDZ-assoc"/>
</dbReference>
<dbReference type="Pfam" id="PF18758">
    <property type="entry name" value="KDZ"/>
    <property type="match status" value="1"/>
</dbReference>
<dbReference type="AlphaFoldDB" id="A0A9P7DBY2"/>